<evidence type="ECO:0000313" key="3">
    <source>
        <dbReference type="Proteomes" id="UP000295558"/>
    </source>
</evidence>
<dbReference type="EMBL" id="SNZK01000013">
    <property type="protein sequence ID" value="TDR51393.1"/>
    <property type="molecule type" value="Genomic_DNA"/>
</dbReference>
<organism evidence="2 3">
    <name type="scientific">Listeria rocourtiae</name>
    <dbReference type="NCBI Taxonomy" id="647910"/>
    <lineage>
        <taxon>Bacteria</taxon>
        <taxon>Bacillati</taxon>
        <taxon>Bacillota</taxon>
        <taxon>Bacilli</taxon>
        <taxon>Bacillales</taxon>
        <taxon>Listeriaceae</taxon>
        <taxon>Listeria</taxon>
    </lineage>
</organism>
<feature type="signal peptide" evidence="1">
    <location>
        <begin position="1"/>
        <end position="24"/>
    </location>
</feature>
<dbReference type="AlphaFoldDB" id="A0A4R6ZGU4"/>
<name>A0A4R6ZGU4_9LIST</name>
<reference evidence="2 3" key="1">
    <citation type="submission" date="2019-03" db="EMBL/GenBank/DDBJ databases">
        <title>Genomic Encyclopedia of Type Strains, Phase III (KMG-III): the genomes of soil and plant-associated and newly described type strains.</title>
        <authorList>
            <person name="Whitman W."/>
        </authorList>
    </citation>
    <scope>NUCLEOTIDE SEQUENCE [LARGE SCALE GENOMIC DNA]</scope>
    <source>
        <strain evidence="2 3">CECT 7972</strain>
    </source>
</reference>
<accession>A0A4R6ZGU4</accession>
<comment type="caution">
    <text evidence="2">The sequence shown here is derived from an EMBL/GenBank/DDBJ whole genome shotgun (WGS) entry which is preliminary data.</text>
</comment>
<evidence type="ECO:0000256" key="1">
    <source>
        <dbReference type="SAM" id="SignalP"/>
    </source>
</evidence>
<feature type="chain" id="PRO_5020910671" description="PapR protein" evidence="1">
    <location>
        <begin position="25"/>
        <end position="48"/>
    </location>
</feature>
<keyword evidence="3" id="KW-1185">Reference proteome</keyword>
<sequence>MKKFLSILLTVSLMVSISLTGVHAEITDFKSDLVTDNMVLEEDISDSL</sequence>
<gene>
    <name evidence="2" type="ORF">DFP96_11385</name>
</gene>
<evidence type="ECO:0008006" key="4">
    <source>
        <dbReference type="Google" id="ProtNLM"/>
    </source>
</evidence>
<proteinExistence type="predicted"/>
<dbReference type="Proteomes" id="UP000295558">
    <property type="component" value="Unassembled WGS sequence"/>
</dbReference>
<protein>
    <recommendedName>
        <fullName evidence="4">PapR protein</fullName>
    </recommendedName>
</protein>
<dbReference type="RefSeq" id="WP_166666128.1">
    <property type="nucleotide sequence ID" value="NZ_JAASUO010000013.1"/>
</dbReference>
<evidence type="ECO:0000313" key="2">
    <source>
        <dbReference type="EMBL" id="TDR51393.1"/>
    </source>
</evidence>
<keyword evidence="1" id="KW-0732">Signal</keyword>